<dbReference type="EMBL" id="JACNJZ010000051">
    <property type="protein sequence ID" value="MBC8316735.1"/>
    <property type="molecule type" value="Genomic_DNA"/>
</dbReference>
<keyword evidence="6" id="KW-0464">Manganese</keyword>
<dbReference type="GO" id="GO:0051287">
    <property type="term" value="F:NAD binding"/>
    <property type="evidence" value="ECO:0007669"/>
    <property type="project" value="InterPro"/>
</dbReference>
<keyword evidence="5" id="KW-0520">NAD</keyword>
<accession>A0A8J6NCC6</accession>
<evidence type="ECO:0000256" key="4">
    <source>
        <dbReference type="ARBA" id="ARBA00023002"/>
    </source>
</evidence>
<dbReference type="Pfam" id="PF00180">
    <property type="entry name" value="Iso_dh"/>
    <property type="match status" value="1"/>
</dbReference>
<dbReference type="InterPro" id="IPR024084">
    <property type="entry name" value="IsoPropMal-DH-like_dom"/>
</dbReference>
<gene>
    <name evidence="8" type="ORF">H8E41_02445</name>
</gene>
<dbReference type="PANTHER" id="PTHR43275">
    <property type="entry name" value="D-MALATE DEHYDROGENASE [DECARBOXYLATING]"/>
    <property type="match status" value="1"/>
</dbReference>
<dbReference type="EC" id="1.1.1.85" evidence="8"/>
<sequence>MGKNYKIAVMGGDGTGPEVAAEGIKVLQAAAAKFGFSMSLTDFDYGGDRYLRTGEVLPDNAVEELSKHDAIFLGAIGHPDVKPGILEKGILLFLRFALDQYVNLRPVILYPNVETPLKNKGPEDIDFVVVRENTEGLYAGAGGVLKKGTPDEIATQESINTRKGVERCIRFAFEYARKRNKKKKVTLCGKTNVLTFAFDLWERAFYEVAKEYPDIEADYAHVDATCMWMVKNPEWFDVIVTDNMFGDIITDLGAMIQGGMGIAAGGNINPEGVSMFEPIGGSAPKYTGLNVINPMAAIGAAQMMMDYLGETEAAVAIENAIKYVVAEKLESLSAGKMGYSTTEVGELVAEAVSR</sequence>
<dbReference type="SUPFAM" id="SSF53659">
    <property type="entry name" value="Isocitrate/Isopropylmalate dehydrogenase-like"/>
    <property type="match status" value="1"/>
</dbReference>
<keyword evidence="4 8" id="KW-0560">Oxidoreductase</keyword>
<dbReference type="SMART" id="SM01329">
    <property type="entry name" value="Iso_dh"/>
    <property type="match status" value="1"/>
</dbReference>
<comment type="cofactor">
    <cofactor evidence="1">
        <name>Mn(2+)</name>
        <dbReference type="ChEBI" id="CHEBI:29035"/>
    </cofactor>
</comment>
<name>A0A8J6NCC6_9BACT</name>
<dbReference type="InterPro" id="IPR019818">
    <property type="entry name" value="IsoCit/isopropylmalate_DH_CS"/>
</dbReference>
<evidence type="ECO:0000259" key="7">
    <source>
        <dbReference type="SMART" id="SM01329"/>
    </source>
</evidence>
<evidence type="ECO:0000256" key="5">
    <source>
        <dbReference type="ARBA" id="ARBA00023027"/>
    </source>
</evidence>
<comment type="cofactor">
    <cofactor evidence="2">
        <name>Mg(2+)</name>
        <dbReference type="ChEBI" id="CHEBI:18420"/>
    </cofactor>
</comment>
<feature type="domain" description="Isopropylmalate dehydrogenase-like" evidence="7">
    <location>
        <begin position="6"/>
        <end position="348"/>
    </location>
</feature>
<proteinExistence type="predicted"/>
<evidence type="ECO:0000256" key="3">
    <source>
        <dbReference type="ARBA" id="ARBA00022723"/>
    </source>
</evidence>
<keyword evidence="3" id="KW-0479">Metal-binding</keyword>
<comment type="caution">
    <text evidence="8">The sequence shown here is derived from an EMBL/GenBank/DDBJ whole genome shotgun (WGS) entry which is preliminary data.</text>
</comment>
<dbReference type="InterPro" id="IPR050501">
    <property type="entry name" value="ICDH/IPMDH"/>
</dbReference>
<dbReference type="Proteomes" id="UP000614424">
    <property type="component" value="Unassembled WGS sequence"/>
</dbReference>
<evidence type="ECO:0000313" key="9">
    <source>
        <dbReference type="Proteomes" id="UP000614424"/>
    </source>
</evidence>
<dbReference type="GO" id="GO:0000287">
    <property type="term" value="F:magnesium ion binding"/>
    <property type="evidence" value="ECO:0007669"/>
    <property type="project" value="InterPro"/>
</dbReference>
<protein>
    <submittedName>
        <fullName evidence="8">3-isopropylmalate dehydrogenase</fullName>
        <ecNumber evidence="8">1.1.1.85</ecNumber>
    </submittedName>
</protein>
<evidence type="ECO:0000256" key="1">
    <source>
        <dbReference type="ARBA" id="ARBA00001936"/>
    </source>
</evidence>
<dbReference type="PROSITE" id="PS00470">
    <property type="entry name" value="IDH_IMDH"/>
    <property type="match status" value="1"/>
</dbReference>
<dbReference type="AlphaFoldDB" id="A0A8J6NCC6"/>
<organism evidence="8 9">
    <name type="scientific">Candidatus Desulfobia pelagia</name>
    <dbReference type="NCBI Taxonomy" id="2841692"/>
    <lineage>
        <taxon>Bacteria</taxon>
        <taxon>Pseudomonadati</taxon>
        <taxon>Thermodesulfobacteriota</taxon>
        <taxon>Desulfobulbia</taxon>
        <taxon>Desulfobulbales</taxon>
        <taxon>Desulfobulbaceae</taxon>
        <taxon>Candidatus Desulfobia</taxon>
    </lineage>
</organism>
<dbReference type="Gene3D" id="3.40.718.10">
    <property type="entry name" value="Isopropylmalate Dehydrogenase"/>
    <property type="match status" value="1"/>
</dbReference>
<dbReference type="GO" id="GO:0003862">
    <property type="term" value="F:3-isopropylmalate dehydrogenase activity"/>
    <property type="evidence" value="ECO:0007669"/>
    <property type="project" value="UniProtKB-EC"/>
</dbReference>
<dbReference type="NCBIfam" id="NF002898">
    <property type="entry name" value="PRK03437.1"/>
    <property type="match status" value="1"/>
</dbReference>
<evidence type="ECO:0000256" key="6">
    <source>
        <dbReference type="ARBA" id="ARBA00023211"/>
    </source>
</evidence>
<dbReference type="PANTHER" id="PTHR43275:SF1">
    <property type="entry name" value="D-MALATE DEHYDROGENASE [DECARBOXYLATING]"/>
    <property type="match status" value="1"/>
</dbReference>
<evidence type="ECO:0000313" key="8">
    <source>
        <dbReference type="EMBL" id="MBC8316735.1"/>
    </source>
</evidence>
<reference evidence="8 9" key="1">
    <citation type="submission" date="2020-08" db="EMBL/GenBank/DDBJ databases">
        <title>Bridging the membrane lipid divide: bacteria of the FCB group superphylum have the potential to synthesize archaeal ether lipids.</title>
        <authorList>
            <person name="Villanueva L."/>
            <person name="Von Meijenfeldt F.A.B."/>
            <person name="Westbye A.B."/>
            <person name="Yadav S."/>
            <person name="Hopmans E.C."/>
            <person name="Dutilh B.E."/>
            <person name="Sinninghe Damste J.S."/>
        </authorList>
    </citation>
    <scope>NUCLEOTIDE SEQUENCE [LARGE SCALE GENOMIC DNA]</scope>
    <source>
        <strain evidence="8">NIOZ-UU47</strain>
    </source>
</reference>
<evidence type="ECO:0000256" key="2">
    <source>
        <dbReference type="ARBA" id="ARBA00001946"/>
    </source>
</evidence>